<dbReference type="OrthoDB" id="416786at2759"/>
<dbReference type="Gene3D" id="3.40.630.30">
    <property type="match status" value="1"/>
</dbReference>
<name>A0A1W0X563_HYPEX</name>
<keyword evidence="2" id="KW-1185">Reference proteome</keyword>
<evidence type="ECO:0000313" key="1">
    <source>
        <dbReference type="EMBL" id="OQV22625.1"/>
    </source>
</evidence>
<reference evidence="2" key="1">
    <citation type="submission" date="2017-01" db="EMBL/GenBank/DDBJ databases">
        <title>Comparative genomics of anhydrobiosis in the tardigrade Hypsibius dujardini.</title>
        <authorList>
            <person name="Yoshida Y."/>
            <person name="Koutsovoulos G."/>
            <person name="Laetsch D."/>
            <person name="Stevens L."/>
            <person name="Kumar S."/>
            <person name="Horikawa D."/>
            <person name="Ishino K."/>
            <person name="Komine S."/>
            <person name="Tomita M."/>
            <person name="Blaxter M."/>
            <person name="Arakawa K."/>
        </authorList>
    </citation>
    <scope>NUCLEOTIDE SEQUENCE [LARGE SCALE GENOMIC DNA]</scope>
    <source>
        <strain evidence="2">Z151</strain>
    </source>
</reference>
<accession>A0A1W0X563</accession>
<organism evidence="1 2">
    <name type="scientific">Hypsibius exemplaris</name>
    <name type="common">Freshwater tardigrade</name>
    <dbReference type="NCBI Taxonomy" id="2072580"/>
    <lineage>
        <taxon>Eukaryota</taxon>
        <taxon>Metazoa</taxon>
        <taxon>Ecdysozoa</taxon>
        <taxon>Tardigrada</taxon>
        <taxon>Eutardigrada</taxon>
        <taxon>Parachela</taxon>
        <taxon>Hypsibioidea</taxon>
        <taxon>Hypsibiidae</taxon>
        <taxon>Hypsibius</taxon>
    </lineage>
</organism>
<dbReference type="Proteomes" id="UP000192578">
    <property type="component" value="Unassembled WGS sequence"/>
</dbReference>
<dbReference type="EMBL" id="MTYJ01000016">
    <property type="protein sequence ID" value="OQV22625.1"/>
    <property type="molecule type" value="Genomic_DNA"/>
</dbReference>
<protein>
    <submittedName>
        <fullName evidence="1">Uncharacterized protein</fullName>
    </submittedName>
</protein>
<dbReference type="AlphaFoldDB" id="A0A1W0X563"/>
<evidence type="ECO:0000313" key="2">
    <source>
        <dbReference type="Proteomes" id="UP000192578"/>
    </source>
</evidence>
<proteinExistence type="predicted"/>
<gene>
    <name evidence="1" type="ORF">BV898_03450</name>
</gene>
<comment type="caution">
    <text evidence="1">The sequence shown here is derived from an EMBL/GenBank/DDBJ whole genome shotgun (WGS) entry which is preliminary data.</text>
</comment>
<sequence length="74" mass="8490">MIEQELVRIAKTRGFSYTIAENVSPLTQQLSMYLGCRRHVTVQMNTWADPEGNRPFANCSDDYSLTVDVHEVVR</sequence>